<evidence type="ECO:0000313" key="1">
    <source>
        <dbReference type="EMBL" id="MCM5679334.1"/>
    </source>
</evidence>
<proteinExistence type="predicted"/>
<dbReference type="Proteomes" id="UP001165541">
    <property type="component" value="Unassembled WGS sequence"/>
</dbReference>
<sequence>MKKPLFAVVGLVAAAAAAYVGGSYYVGGQVQQELRAQADRVTTQLPFVRITEQGYDKGLFSATRTVTMKFGCERSQEAAAAGMPPKSFELTVREHIQHGPLIGGSSWGAASIQSELVLPPEAEQVVAQMFGNQKPLTVTTTVGFDRHYTSRLESPRARLEAPTGQQFVWQGLQATFSGDSDGESVRYELNMPGFEVSDKNQGARVTLSELRWKGEGRRVGDSLWVMAGKDEGQIGLMEMSMRLPLTATGEVRPFLFALTDLKFDAEATVDQNLLTSKATVLGTGSFDGTKLDKLEMAASLKRLHVPSYQNLMSNLMKQSFSCGEDEDVDPQAMLAAMQADLMKLLPHDPEYALDKLAVEYGGKRGELSYAFGVKGVTEADAQLPPMALLMTKGQARADVKLPIVWIEQLLNQAPIRATGTAPEPEMLNAMIDQFADQGYVVRDAEHVAASVRFAGGTLELNGKPLPVGRPPAQ</sequence>
<dbReference type="RefSeq" id="WP_251777526.1">
    <property type="nucleotide sequence ID" value="NZ_JAMKFE010000003.1"/>
</dbReference>
<dbReference type="EMBL" id="JAMKFE010000003">
    <property type="protein sequence ID" value="MCM5679334.1"/>
    <property type="molecule type" value="Genomic_DNA"/>
</dbReference>
<gene>
    <name evidence="1" type="ORF">M8A51_07290</name>
</gene>
<keyword evidence="2" id="KW-1185">Reference proteome</keyword>
<reference evidence="1" key="1">
    <citation type="submission" date="2022-05" db="EMBL/GenBank/DDBJ databases">
        <title>Schlegelella sp. nov., isolated from mangrove soil.</title>
        <authorList>
            <person name="Liu Y."/>
            <person name="Ge X."/>
            <person name="Liu W."/>
        </authorList>
    </citation>
    <scope>NUCLEOTIDE SEQUENCE</scope>
    <source>
        <strain evidence="1">S2-27</strain>
    </source>
</reference>
<comment type="caution">
    <text evidence="1">The sequence shown here is derived from an EMBL/GenBank/DDBJ whole genome shotgun (WGS) entry which is preliminary data.</text>
</comment>
<protein>
    <submittedName>
        <fullName evidence="1">YdgA family protein</fullName>
    </submittedName>
</protein>
<dbReference type="InterPro" id="IPR010352">
    <property type="entry name" value="DUF945"/>
</dbReference>
<organism evidence="1 2">
    <name type="scientific">Caldimonas mangrovi</name>
    <dbReference type="NCBI Taxonomy" id="2944811"/>
    <lineage>
        <taxon>Bacteria</taxon>
        <taxon>Pseudomonadati</taxon>
        <taxon>Pseudomonadota</taxon>
        <taxon>Betaproteobacteria</taxon>
        <taxon>Burkholderiales</taxon>
        <taxon>Sphaerotilaceae</taxon>
        <taxon>Caldimonas</taxon>
    </lineage>
</organism>
<dbReference type="Pfam" id="PF06097">
    <property type="entry name" value="DUF945"/>
    <property type="match status" value="1"/>
</dbReference>
<accession>A0ABT0YLN6</accession>
<name>A0ABT0YLN6_9BURK</name>
<evidence type="ECO:0000313" key="2">
    <source>
        <dbReference type="Proteomes" id="UP001165541"/>
    </source>
</evidence>